<protein>
    <submittedName>
        <fullName evidence="1">Uncharacterized protein</fullName>
    </submittedName>
</protein>
<sequence length="68" mass="7680">MKKKTRPIHLSSFKISLGFTPDCPERCLKSEGGQATFDTSNERNPFTPLQDSFEILQLFFDTFGPPIA</sequence>
<evidence type="ECO:0000313" key="1">
    <source>
        <dbReference type="EMBL" id="CDW18726.1"/>
    </source>
</evidence>
<dbReference type="AlphaFoldDB" id="A0A0K2SZR3"/>
<name>A0A0K2SZR3_LEPSM</name>
<reference evidence="1" key="1">
    <citation type="submission" date="2014-05" db="EMBL/GenBank/DDBJ databases">
        <authorList>
            <person name="Chronopoulou M."/>
        </authorList>
    </citation>
    <scope>NUCLEOTIDE SEQUENCE</scope>
    <source>
        <tissue evidence="1">Whole organism</tissue>
    </source>
</reference>
<organism evidence="1">
    <name type="scientific">Lepeophtheirus salmonis</name>
    <name type="common">Salmon louse</name>
    <name type="synonym">Caligus salmonis</name>
    <dbReference type="NCBI Taxonomy" id="72036"/>
    <lineage>
        <taxon>Eukaryota</taxon>
        <taxon>Metazoa</taxon>
        <taxon>Ecdysozoa</taxon>
        <taxon>Arthropoda</taxon>
        <taxon>Crustacea</taxon>
        <taxon>Multicrustacea</taxon>
        <taxon>Hexanauplia</taxon>
        <taxon>Copepoda</taxon>
        <taxon>Siphonostomatoida</taxon>
        <taxon>Caligidae</taxon>
        <taxon>Lepeophtheirus</taxon>
    </lineage>
</organism>
<proteinExistence type="predicted"/>
<dbReference type="EMBL" id="HACA01001365">
    <property type="protein sequence ID" value="CDW18726.1"/>
    <property type="molecule type" value="Transcribed_RNA"/>
</dbReference>
<accession>A0A0K2SZR3</accession>